<comment type="caution">
    <text evidence="8">The sequence shown here is derived from an EMBL/GenBank/DDBJ whole genome shotgun (WGS) entry which is preliminary data.</text>
</comment>
<comment type="pathway">
    <text evidence="1">Cofactor biosynthesis; ubiquinone biosynthesis.</text>
</comment>
<evidence type="ECO:0000259" key="7">
    <source>
        <dbReference type="Pfam" id="PF08511"/>
    </source>
</evidence>
<keyword evidence="8" id="KW-0830">Ubiquinone</keyword>
<evidence type="ECO:0000256" key="4">
    <source>
        <dbReference type="ARBA" id="ARBA00022946"/>
    </source>
</evidence>
<dbReference type="Gene3D" id="1.10.357.10">
    <property type="entry name" value="Tetracycline Repressor, domain 2"/>
    <property type="match status" value="1"/>
</dbReference>
<evidence type="ECO:0000256" key="3">
    <source>
        <dbReference type="ARBA" id="ARBA00022688"/>
    </source>
</evidence>
<dbReference type="OrthoDB" id="7201143at2"/>
<keyword evidence="5" id="KW-0446">Lipid-binding</keyword>
<dbReference type="RefSeq" id="WP_110813784.1">
    <property type="nucleotide sequence ID" value="NZ_QJTE01000002.1"/>
</dbReference>
<dbReference type="AlphaFoldDB" id="A0A318T3E0"/>
<reference evidence="8 9" key="1">
    <citation type="submission" date="2018-06" db="EMBL/GenBank/DDBJ databases">
        <title>Genomic Encyclopedia of Type Strains, Phase III (KMG-III): the genomes of soil and plant-associated and newly described type strains.</title>
        <authorList>
            <person name="Whitman W."/>
        </authorList>
    </citation>
    <scope>NUCLEOTIDE SEQUENCE [LARGE SCALE GENOMIC DNA]</scope>
    <source>
        <strain evidence="8 9">CECT 9025</strain>
    </source>
</reference>
<dbReference type="GO" id="GO:0006744">
    <property type="term" value="P:ubiquinone biosynthetic process"/>
    <property type="evidence" value="ECO:0007669"/>
    <property type="project" value="UniProtKB-KW"/>
</dbReference>
<dbReference type="InterPro" id="IPR012762">
    <property type="entry name" value="Ubiq_biosynth_COQ9"/>
</dbReference>
<evidence type="ECO:0000256" key="2">
    <source>
        <dbReference type="ARBA" id="ARBA00010766"/>
    </source>
</evidence>
<keyword evidence="9" id="KW-1185">Reference proteome</keyword>
<comment type="similarity">
    <text evidence="2">Belongs to the COQ9 family.</text>
</comment>
<feature type="domain" description="COQ9 C-terminal" evidence="7">
    <location>
        <begin position="120"/>
        <end position="189"/>
    </location>
</feature>
<evidence type="ECO:0000256" key="1">
    <source>
        <dbReference type="ARBA" id="ARBA00004749"/>
    </source>
</evidence>
<dbReference type="InterPro" id="IPR013718">
    <property type="entry name" value="COQ9_C"/>
</dbReference>
<dbReference type="EMBL" id="QJTE01000002">
    <property type="protein sequence ID" value="PYE84724.1"/>
    <property type="molecule type" value="Genomic_DNA"/>
</dbReference>
<evidence type="ECO:0000256" key="6">
    <source>
        <dbReference type="ARBA" id="ARBA00058104"/>
    </source>
</evidence>
<accession>A0A318T3E0</accession>
<organism evidence="8 9">
    <name type="scientific">Pseudoroseicyclus aestuarii</name>
    <dbReference type="NCBI Taxonomy" id="1795041"/>
    <lineage>
        <taxon>Bacteria</taxon>
        <taxon>Pseudomonadati</taxon>
        <taxon>Pseudomonadota</taxon>
        <taxon>Alphaproteobacteria</taxon>
        <taxon>Rhodobacterales</taxon>
        <taxon>Paracoccaceae</taxon>
        <taxon>Pseudoroseicyclus</taxon>
    </lineage>
</organism>
<sequence length="229" mass="24491">MTRSDIPADPAAIRLLDAIRAHVPFDGWSDAAFRAAARDAGIPLPEARALVPKGAAGLAALLHRQGDAQASHAIREADFAAMKYSDRVAHALKLRLDAMPGREEVRRSTALFALPQHAGEGAALIWGTADTIWSALGDTSDDVNWYSKRATLSAVWSSTVLYWLGDDSPGAAETRAFIDRRIAGVMQIEGAKAKARNSALLRPVTGALGLLTRNIRAPRQPGGLPGRWT</sequence>
<evidence type="ECO:0000313" key="9">
    <source>
        <dbReference type="Proteomes" id="UP000248311"/>
    </source>
</evidence>
<proteinExistence type="inferred from homology"/>
<comment type="function">
    <text evidence="6">Membrane-associated protein that warps the membrane surface to access and bind aromatic isoprenes with high specificity, including ubiquinone (CoQ) isoprene intermediates and presents them directly to COQ7, therefore facilitating the COQ7-mediated hydroxylase step. Participates in the biosynthesis of coenzyme Q, also named ubiquinone, an essential lipid-soluble electron transporter for aerobic cellular respiration.</text>
</comment>
<dbReference type="Pfam" id="PF08511">
    <property type="entry name" value="COQ9"/>
    <property type="match status" value="1"/>
</dbReference>
<evidence type="ECO:0000256" key="5">
    <source>
        <dbReference type="ARBA" id="ARBA00023121"/>
    </source>
</evidence>
<dbReference type="PANTHER" id="PTHR21427">
    <property type="entry name" value="UBIQUINONE BIOSYNTHESIS PROTEIN COQ9, MITOCHONDRIAL"/>
    <property type="match status" value="1"/>
</dbReference>
<dbReference type="Proteomes" id="UP000248311">
    <property type="component" value="Unassembled WGS sequence"/>
</dbReference>
<dbReference type="GO" id="GO:0008289">
    <property type="term" value="F:lipid binding"/>
    <property type="evidence" value="ECO:0007669"/>
    <property type="project" value="UniProtKB-KW"/>
</dbReference>
<keyword evidence="4" id="KW-0809">Transit peptide</keyword>
<keyword evidence="3" id="KW-0831">Ubiquinone biosynthesis</keyword>
<name>A0A318T3E0_9RHOB</name>
<gene>
    <name evidence="8" type="ORF">DFP88_102527</name>
</gene>
<evidence type="ECO:0000313" key="8">
    <source>
        <dbReference type="EMBL" id="PYE84724.1"/>
    </source>
</evidence>
<protein>
    <submittedName>
        <fullName evidence="8">Ubiquinone biosynthesis protein COQ9</fullName>
    </submittedName>
</protein>
<dbReference type="PANTHER" id="PTHR21427:SF19">
    <property type="entry name" value="UBIQUINONE BIOSYNTHESIS PROTEIN COQ9, MITOCHONDRIAL"/>
    <property type="match status" value="1"/>
</dbReference>
<dbReference type="NCBIfam" id="TIGR02396">
    <property type="entry name" value="diverge_rpsU"/>
    <property type="match status" value="1"/>
</dbReference>